<evidence type="ECO:0000313" key="4">
    <source>
        <dbReference type="Proteomes" id="UP000637578"/>
    </source>
</evidence>
<dbReference type="PANTHER" id="PTHR43569:SF1">
    <property type="entry name" value="BLL3371 PROTEIN"/>
    <property type="match status" value="1"/>
</dbReference>
<dbReference type="InterPro" id="IPR052350">
    <property type="entry name" value="Metallo-dep_Lactonases"/>
</dbReference>
<dbReference type="Pfam" id="PF04909">
    <property type="entry name" value="Amidohydro_2"/>
    <property type="match status" value="1"/>
</dbReference>
<dbReference type="Gene3D" id="3.20.20.140">
    <property type="entry name" value="Metal-dependent hydrolases"/>
    <property type="match status" value="1"/>
</dbReference>
<protein>
    <recommendedName>
        <fullName evidence="2">Amidohydrolase-related domain-containing protein</fullName>
    </recommendedName>
</protein>
<comment type="caution">
    <text evidence="3">The sequence shown here is derived from an EMBL/GenBank/DDBJ whole genome shotgun (WGS) entry which is preliminary data.</text>
</comment>
<evidence type="ECO:0000259" key="2">
    <source>
        <dbReference type="Pfam" id="PF04909"/>
    </source>
</evidence>
<gene>
    <name evidence="3" type="ORF">GCM10012275_10490</name>
</gene>
<reference evidence="3" key="2">
    <citation type="submission" date="2020-09" db="EMBL/GenBank/DDBJ databases">
        <authorList>
            <person name="Sun Q."/>
            <person name="Zhou Y."/>
        </authorList>
    </citation>
    <scope>NUCLEOTIDE SEQUENCE</scope>
    <source>
        <strain evidence="3">CGMCC 4.5737</strain>
    </source>
</reference>
<evidence type="ECO:0000256" key="1">
    <source>
        <dbReference type="ARBA" id="ARBA00038310"/>
    </source>
</evidence>
<dbReference type="GO" id="GO:0016787">
    <property type="term" value="F:hydrolase activity"/>
    <property type="evidence" value="ECO:0007669"/>
    <property type="project" value="InterPro"/>
</dbReference>
<sequence length="367" mass="39830">MVHSLKGIVDGVVDTHVHQWDPLRTPREASVLARPYQMAPHLVEKLFSTLATQRDRELILTPKHVAQPYLTEQYAADAEGVAAAAGAPVTSIVHVEAGWQGKGPLAAADETRWLTSLPFGRNGLPNLAAIVAQADPRKPECGTLLDAHLAVTPKVRSVRLNAAWHPDRKVKSWFNAPGLLTSRDFLAGFSALVERGLSFEATVYSNQLGDVARLAGEYPEATIVLTHCGTPIGLFGPMGSRTGWTVAQRAGIASEWRDHIWALAEHPNVVVKCSGFAFPQLGYGHESEGNIGGPKILQELWRPLIDHVTDAFGADRLMFGSNYPMDKPNATVPTLAGMLVDVLGPRGDDVLRKVFRNNALRVYGPVD</sequence>
<comment type="similarity">
    <text evidence="1">Belongs to the metallo-dependent hydrolases superfamily.</text>
</comment>
<feature type="domain" description="Amidohydrolase-related" evidence="2">
    <location>
        <begin position="130"/>
        <end position="364"/>
    </location>
</feature>
<dbReference type="AlphaFoldDB" id="A0A8J3FSR3"/>
<dbReference type="InterPro" id="IPR006680">
    <property type="entry name" value="Amidohydro-rel"/>
</dbReference>
<reference evidence="3" key="1">
    <citation type="journal article" date="2014" name="Int. J. Syst. Evol. Microbiol.">
        <title>Complete genome sequence of Corynebacterium casei LMG S-19264T (=DSM 44701T), isolated from a smear-ripened cheese.</title>
        <authorList>
            <consortium name="US DOE Joint Genome Institute (JGI-PGF)"/>
            <person name="Walter F."/>
            <person name="Albersmeier A."/>
            <person name="Kalinowski J."/>
            <person name="Ruckert C."/>
        </authorList>
    </citation>
    <scope>NUCLEOTIDE SEQUENCE</scope>
    <source>
        <strain evidence="3">CGMCC 4.5737</strain>
    </source>
</reference>
<dbReference type="EMBL" id="BMMK01000003">
    <property type="protein sequence ID" value="GGM41385.1"/>
    <property type="molecule type" value="Genomic_DNA"/>
</dbReference>
<name>A0A8J3FSR3_9PSEU</name>
<accession>A0A8J3FSR3</accession>
<dbReference type="Proteomes" id="UP000637578">
    <property type="component" value="Unassembled WGS sequence"/>
</dbReference>
<organism evidence="3 4">
    <name type="scientific">Longimycelium tulufanense</name>
    <dbReference type="NCBI Taxonomy" id="907463"/>
    <lineage>
        <taxon>Bacteria</taxon>
        <taxon>Bacillati</taxon>
        <taxon>Actinomycetota</taxon>
        <taxon>Actinomycetes</taxon>
        <taxon>Pseudonocardiales</taxon>
        <taxon>Pseudonocardiaceae</taxon>
        <taxon>Longimycelium</taxon>
    </lineage>
</organism>
<dbReference type="PANTHER" id="PTHR43569">
    <property type="entry name" value="AMIDOHYDROLASE"/>
    <property type="match status" value="1"/>
</dbReference>
<dbReference type="InterPro" id="IPR032466">
    <property type="entry name" value="Metal_Hydrolase"/>
</dbReference>
<dbReference type="SUPFAM" id="SSF51556">
    <property type="entry name" value="Metallo-dependent hydrolases"/>
    <property type="match status" value="1"/>
</dbReference>
<proteinExistence type="inferred from homology"/>
<keyword evidence="4" id="KW-1185">Reference proteome</keyword>
<evidence type="ECO:0000313" key="3">
    <source>
        <dbReference type="EMBL" id="GGM41385.1"/>
    </source>
</evidence>